<dbReference type="InterPro" id="IPR007397">
    <property type="entry name" value="F-box-assoc_dom"/>
</dbReference>
<dbReference type="InterPro" id="IPR036047">
    <property type="entry name" value="F-box-like_dom_sf"/>
</dbReference>
<sequence length="129" mass="14949">MATIGDMHEDVLVEILSYVPARELLMSCRVVCRMWKDLVDAIHVWKGKCIREGYVKNNAEMYIKDWQKFYILLSTKKNLLKNPCAEEGFNHWTIDYNGGDQWKIEALPGAKGTAFPENHVKNYFVTSYG</sequence>
<dbReference type="GO" id="GO:0061630">
    <property type="term" value="F:ubiquitin protein ligase activity"/>
    <property type="evidence" value="ECO:0007669"/>
    <property type="project" value="TreeGrafter"/>
</dbReference>
<dbReference type="OMA" id="DGWHITS"/>
<dbReference type="OrthoDB" id="1107553at2759"/>
<evidence type="ECO:0000313" key="3">
    <source>
        <dbReference type="EMBL" id="GCC21069.1"/>
    </source>
</evidence>
<dbReference type="SUPFAM" id="SSF49785">
    <property type="entry name" value="Galactose-binding domain-like"/>
    <property type="match status" value="1"/>
</dbReference>
<dbReference type="Gene3D" id="2.60.120.260">
    <property type="entry name" value="Galactose-binding domain-like"/>
    <property type="match status" value="1"/>
</dbReference>
<dbReference type="CDD" id="cd22168">
    <property type="entry name" value="F-box_FBXO6-like"/>
    <property type="match status" value="1"/>
</dbReference>
<proteinExistence type="predicted"/>
<dbReference type="PROSITE" id="PS50181">
    <property type="entry name" value="FBOX"/>
    <property type="match status" value="1"/>
</dbReference>
<dbReference type="AlphaFoldDB" id="A0A401RSF7"/>
<dbReference type="Gene3D" id="1.20.1280.50">
    <property type="match status" value="1"/>
</dbReference>
<comment type="caution">
    <text evidence="3">The sequence shown here is derived from an EMBL/GenBank/DDBJ whole genome shotgun (WGS) entry which is preliminary data.</text>
</comment>
<dbReference type="GO" id="GO:0036503">
    <property type="term" value="P:ERAD pathway"/>
    <property type="evidence" value="ECO:0007669"/>
    <property type="project" value="TreeGrafter"/>
</dbReference>
<dbReference type="Pfam" id="PF04300">
    <property type="entry name" value="FBA"/>
    <property type="match status" value="1"/>
</dbReference>
<accession>A0A401RSF7</accession>
<dbReference type="GO" id="GO:0031146">
    <property type="term" value="P:SCF-dependent proteasomal ubiquitin-dependent protein catabolic process"/>
    <property type="evidence" value="ECO:0007669"/>
    <property type="project" value="TreeGrafter"/>
</dbReference>
<reference evidence="3 4" key="1">
    <citation type="journal article" date="2018" name="Nat. Ecol. Evol.">
        <title>Shark genomes provide insights into elasmobranch evolution and the origin of vertebrates.</title>
        <authorList>
            <person name="Hara Y"/>
            <person name="Yamaguchi K"/>
            <person name="Onimaru K"/>
            <person name="Kadota M"/>
            <person name="Koyanagi M"/>
            <person name="Keeley SD"/>
            <person name="Tatsumi K"/>
            <person name="Tanaka K"/>
            <person name="Motone F"/>
            <person name="Kageyama Y"/>
            <person name="Nozu R"/>
            <person name="Adachi N"/>
            <person name="Nishimura O"/>
            <person name="Nakagawa R"/>
            <person name="Tanegashima C"/>
            <person name="Kiyatake I"/>
            <person name="Matsumoto R"/>
            <person name="Murakumo K"/>
            <person name="Nishida K"/>
            <person name="Terakita A"/>
            <person name="Kuratani S"/>
            <person name="Sato K"/>
            <person name="Hyodo S Kuraku.S."/>
        </authorList>
    </citation>
    <scope>NUCLEOTIDE SEQUENCE [LARGE SCALE GENOMIC DNA]</scope>
</reference>
<dbReference type="Pfam" id="PF00646">
    <property type="entry name" value="F-box"/>
    <property type="match status" value="1"/>
</dbReference>
<dbReference type="InterPro" id="IPR039752">
    <property type="entry name" value="F-box_only"/>
</dbReference>
<evidence type="ECO:0000259" key="1">
    <source>
        <dbReference type="PROSITE" id="PS50181"/>
    </source>
</evidence>
<dbReference type="FunFam" id="1.20.1280.50:FF:000002">
    <property type="entry name" value="F-box only protein 44"/>
    <property type="match status" value="1"/>
</dbReference>
<evidence type="ECO:0008006" key="5">
    <source>
        <dbReference type="Google" id="ProtNLM"/>
    </source>
</evidence>
<dbReference type="PANTHER" id="PTHR12125:SF12">
    <property type="entry name" value="F-BOX ONLY PROTEIN 6"/>
    <property type="match status" value="1"/>
</dbReference>
<protein>
    <recommendedName>
        <fullName evidence="5">F-box domain-containing protein</fullName>
    </recommendedName>
</protein>
<dbReference type="STRING" id="137246.A0A401RSF7"/>
<dbReference type="SUPFAM" id="SSF81383">
    <property type="entry name" value="F-box domain"/>
    <property type="match status" value="1"/>
</dbReference>
<dbReference type="InterPro" id="IPR001810">
    <property type="entry name" value="F-box_dom"/>
</dbReference>
<dbReference type="Proteomes" id="UP000287033">
    <property type="component" value="Unassembled WGS sequence"/>
</dbReference>
<dbReference type="EMBL" id="BEZZ01002039">
    <property type="protein sequence ID" value="GCC21069.1"/>
    <property type="molecule type" value="Genomic_DNA"/>
</dbReference>
<dbReference type="PROSITE" id="PS51114">
    <property type="entry name" value="FBA"/>
    <property type="match status" value="1"/>
</dbReference>
<dbReference type="GO" id="GO:0006516">
    <property type="term" value="P:glycoprotein catabolic process"/>
    <property type="evidence" value="ECO:0007669"/>
    <property type="project" value="TreeGrafter"/>
</dbReference>
<feature type="domain" description="F-box" evidence="1">
    <location>
        <begin position="1"/>
        <end position="48"/>
    </location>
</feature>
<dbReference type="PANTHER" id="PTHR12125">
    <property type="entry name" value="F-BOX ONLY PROTEIN 6-LIKE PROTEIN"/>
    <property type="match status" value="1"/>
</dbReference>
<dbReference type="GO" id="GO:0019005">
    <property type="term" value="C:SCF ubiquitin ligase complex"/>
    <property type="evidence" value="ECO:0007669"/>
    <property type="project" value="TreeGrafter"/>
</dbReference>
<keyword evidence="4" id="KW-1185">Reference proteome</keyword>
<name>A0A401RSF7_CHIPU</name>
<gene>
    <name evidence="3" type="ORF">chiPu_0019536</name>
</gene>
<evidence type="ECO:0000313" key="4">
    <source>
        <dbReference type="Proteomes" id="UP000287033"/>
    </source>
</evidence>
<dbReference type="GO" id="GO:0005737">
    <property type="term" value="C:cytoplasm"/>
    <property type="evidence" value="ECO:0007669"/>
    <property type="project" value="UniProtKB-ARBA"/>
</dbReference>
<feature type="domain" description="FBA" evidence="2">
    <location>
        <begin position="69"/>
        <end position="129"/>
    </location>
</feature>
<dbReference type="InterPro" id="IPR008979">
    <property type="entry name" value="Galactose-bd-like_sf"/>
</dbReference>
<organism evidence="3 4">
    <name type="scientific">Chiloscyllium punctatum</name>
    <name type="common">Brownbanded bambooshark</name>
    <name type="synonym">Hemiscyllium punctatum</name>
    <dbReference type="NCBI Taxonomy" id="137246"/>
    <lineage>
        <taxon>Eukaryota</taxon>
        <taxon>Metazoa</taxon>
        <taxon>Chordata</taxon>
        <taxon>Craniata</taxon>
        <taxon>Vertebrata</taxon>
        <taxon>Chondrichthyes</taxon>
        <taxon>Elasmobranchii</taxon>
        <taxon>Galeomorphii</taxon>
        <taxon>Galeoidea</taxon>
        <taxon>Orectolobiformes</taxon>
        <taxon>Hemiscylliidae</taxon>
        <taxon>Chiloscyllium</taxon>
    </lineage>
</organism>
<dbReference type="SMART" id="SM00256">
    <property type="entry name" value="FBOX"/>
    <property type="match status" value="1"/>
</dbReference>
<evidence type="ECO:0000259" key="2">
    <source>
        <dbReference type="PROSITE" id="PS51114"/>
    </source>
</evidence>